<protein>
    <submittedName>
        <fullName evidence="2">Uncharacterized protein</fullName>
    </submittedName>
</protein>
<feature type="region of interest" description="Disordered" evidence="1">
    <location>
        <begin position="132"/>
        <end position="161"/>
    </location>
</feature>
<reference evidence="2" key="1">
    <citation type="submission" date="2023-04" db="EMBL/GenBank/DDBJ databases">
        <authorList>
            <person name="Vijverberg K."/>
            <person name="Xiong W."/>
            <person name="Schranz E."/>
        </authorList>
    </citation>
    <scope>NUCLEOTIDE SEQUENCE</scope>
</reference>
<gene>
    <name evidence="2" type="ORF">LSALG_LOCUS13055</name>
</gene>
<evidence type="ECO:0000313" key="2">
    <source>
        <dbReference type="EMBL" id="CAI9272874.1"/>
    </source>
</evidence>
<sequence>MPVVTDPYEFNLSQLRFISGSFSKDLNSRSLLAECVGEDIEDLEHTPKAEFEGYFKVTNVIHRGSHHLLLKALKSKTRLRGEKRGYLLQDHHNVHSQIGHIVTKAYNRVLEKPTPETREAGVTSNMHFFDSDGMNKKYDTPEQSTEVRLSPRKSIWSSGVQRGQRGRWLKQRGCAHPAARCEGGSTGDIVGRWVVVAGKSQEGVRGSTISNQACRNCWERFFVFI</sequence>
<proteinExistence type="predicted"/>
<dbReference type="EMBL" id="OX465078">
    <property type="protein sequence ID" value="CAI9272874.1"/>
    <property type="molecule type" value="Genomic_DNA"/>
</dbReference>
<keyword evidence="3" id="KW-1185">Reference proteome</keyword>
<accession>A0AA36DUB7</accession>
<evidence type="ECO:0000256" key="1">
    <source>
        <dbReference type="SAM" id="MobiDB-lite"/>
    </source>
</evidence>
<evidence type="ECO:0000313" key="3">
    <source>
        <dbReference type="Proteomes" id="UP001177003"/>
    </source>
</evidence>
<name>A0AA36DUB7_LACSI</name>
<organism evidence="2 3">
    <name type="scientific">Lactuca saligna</name>
    <name type="common">Willowleaf lettuce</name>
    <dbReference type="NCBI Taxonomy" id="75948"/>
    <lineage>
        <taxon>Eukaryota</taxon>
        <taxon>Viridiplantae</taxon>
        <taxon>Streptophyta</taxon>
        <taxon>Embryophyta</taxon>
        <taxon>Tracheophyta</taxon>
        <taxon>Spermatophyta</taxon>
        <taxon>Magnoliopsida</taxon>
        <taxon>eudicotyledons</taxon>
        <taxon>Gunneridae</taxon>
        <taxon>Pentapetalae</taxon>
        <taxon>asterids</taxon>
        <taxon>campanulids</taxon>
        <taxon>Asterales</taxon>
        <taxon>Asteraceae</taxon>
        <taxon>Cichorioideae</taxon>
        <taxon>Cichorieae</taxon>
        <taxon>Lactucinae</taxon>
        <taxon>Lactuca</taxon>
    </lineage>
</organism>
<dbReference type="AlphaFoldDB" id="A0AA36DUB7"/>
<dbReference type="Proteomes" id="UP001177003">
    <property type="component" value="Chromosome 2"/>
</dbReference>